<evidence type="ECO:0000313" key="1">
    <source>
        <dbReference type="EMBL" id="PXX53453.1"/>
    </source>
</evidence>
<reference evidence="1 2" key="1">
    <citation type="submission" date="2018-05" db="EMBL/GenBank/DDBJ databases">
        <title>Genomic Encyclopedia of Type Strains, Phase IV (KMG-IV): sequencing the most valuable type-strain genomes for metagenomic binning, comparative biology and taxonomic classification.</title>
        <authorList>
            <person name="Goeker M."/>
        </authorList>
    </citation>
    <scope>NUCLEOTIDE SEQUENCE [LARGE SCALE GENOMIC DNA]</scope>
    <source>
        <strain evidence="1 2">DSM 44704</strain>
    </source>
</reference>
<evidence type="ECO:0000313" key="2">
    <source>
        <dbReference type="Proteomes" id="UP000247569"/>
    </source>
</evidence>
<dbReference type="EMBL" id="QJKF01000027">
    <property type="protein sequence ID" value="PXX53453.1"/>
    <property type="molecule type" value="Genomic_DNA"/>
</dbReference>
<sequence length="368" mass="37653">MPSAIGKLVDLASQRQVDPAALSTAATEVGATLGPLADWVTRTADATQRQPESGNAQEIPQDLLAGLSHSDLSAAMAALSDLSVPASTDPASSAKQLADATAPLTDSLTNSGPEALAQATRMLGLAKPSALVGQVTNVLTNGLALATNLPTVVDTLTKLAAAVVDMNMALPEKVSLLHRLFGELNNGFAPLVAMADGVDLGLVSKFIALIPDTTGAAQIASMVVGLLENLDLVALARQAGRLQEDLWGIAEALAKAADPVQIAARVAALGPTMLGFATLALNAVTGEKTAPSTNVGGMGSTQTPALSGDRQAMDALALLTAEGLTAANFLASGVHQNYQNYLVDGQRNTVQWLTDWFAARIRHVTGGV</sequence>
<dbReference type="Proteomes" id="UP000247569">
    <property type="component" value="Unassembled WGS sequence"/>
</dbReference>
<dbReference type="RefSeq" id="WP_146251435.1">
    <property type="nucleotide sequence ID" value="NZ_QJKF01000027.1"/>
</dbReference>
<gene>
    <name evidence="1" type="ORF">DFR70_12764</name>
</gene>
<protein>
    <submittedName>
        <fullName evidence="1">Uncharacterized protein</fullName>
    </submittedName>
</protein>
<dbReference type="AlphaFoldDB" id="A0A318JKX0"/>
<comment type="caution">
    <text evidence="1">The sequence shown here is derived from an EMBL/GenBank/DDBJ whole genome shotgun (WGS) entry which is preliminary data.</text>
</comment>
<organism evidence="1 2">
    <name type="scientific">Nocardia tenerifensis</name>
    <dbReference type="NCBI Taxonomy" id="228006"/>
    <lineage>
        <taxon>Bacteria</taxon>
        <taxon>Bacillati</taxon>
        <taxon>Actinomycetota</taxon>
        <taxon>Actinomycetes</taxon>
        <taxon>Mycobacteriales</taxon>
        <taxon>Nocardiaceae</taxon>
        <taxon>Nocardia</taxon>
    </lineage>
</organism>
<dbReference type="OrthoDB" id="4687011at2"/>
<accession>A0A318JKX0</accession>
<keyword evidence="2" id="KW-1185">Reference proteome</keyword>
<name>A0A318JKX0_9NOCA</name>
<proteinExistence type="predicted"/>